<organism evidence="2 3">
    <name type="scientific">Providencia zhijiangensis</name>
    <dbReference type="NCBI Taxonomy" id="3053982"/>
    <lineage>
        <taxon>Bacteria</taxon>
        <taxon>Pseudomonadati</taxon>
        <taxon>Pseudomonadota</taxon>
        <taxon>Gammaproteobacteria</taxon>
        <taxon>Enterobacterales</taxon>
        <taxon>Morganellaceae</taxon>
        <taxon>Providencia</taxon>
    </lineage>
</organism>
<name>A0ABZ0N0F0_9GAMM</name>
<feature type="chain" id="PRO_5045820104" evidence="1">
    <location>
        <begin position="20"/>
        <end position="193"/>
    </location>
</feature>
<sequence>MTLTKQSLYSLLIPTALYAASLGQSAIAATTATTKISASIVGGGCQITAPSSVAIRNGDLIPAEDINNKNDISETFDLTILGCKGYGLTPSITIEGDTDSASGEDLFVSTGSTSTGYGILLSTAGNTNFESSDNLATDKKITALTTKEWNKTFASTLNGTIPLKATVSCGTCTANDLQGGELTASLTFNFFYH</sequence>
<feature type="signal peptide" evidence="1">
    <location>
        <begin position="1"/>
        <end position="19"/>
    </location>
</feature>
<evidence type="ECO:0000256" key="1">
    <source>
        <dbReference type="SAM" id="SignalP"/>
    </source>
</evidence>
<dbReference type="SUPFAM" id="SSF49401">
    <property type="entry name" value="Bacterial adhesins"/>
    <property type="match status" value="1"/>
</dbReference>
<evidence type="ECO:0000313" key="3">
    <source>
        <dbReference type="Proteomes" id="UP001302443"/>
    </source>
</evidence>
<proteinExistence type="predicted"/>
<dbReference type="EMBL" id="CP135990">
    <property type="protein sequence ID" value="WPA91773.1"/>
    <property type="molecule type" value="Genomic_DNA"/>
</dbReference>
<keyword evidence="3" id="KW-1185">Reference proteome</keyword>
<dbReference type="InterPro" id="IPR008966">
    <property type="entry name" value="Adhesion_dom_sf"/>
</dbReference>
<accession>A0ABZ0N0F0</accession>
<gene>
    <name evidence="2" type="ORF">QS795_015040</name>
</gene>
<dbReference type="Gene3D" id="2.60.40.1090">
    <property type="entry name" value="Fimbrial-type adhesion domain"/>
    <property type="match status" value="1"/>
</dbReference>
<dbReference type="InterPro" id="IPR036937">
    <property type="entry name" value="Adhesion_dom_fimbrial_sf"/>
</dbReference>
<evidence type="ECO:0000313" key="2">
    <source>
        <dbReference type="EMBL" id="WPA91773.1"/>
    </source>
</evidence>
<protein>
    <submittedName>
        <fullName evidence="2">Fimbrial-like protein</fullName>
    </submittedName>
</protein>
<dbReference type="RefSeq" id="WP_318626585.1">
    <property type="nucleotide sequence ID" value="NZ_CP135990.1"/>
</dbReference>
<reference evidence="2 3" key="1">
    <citation type="submission" date="2023-09" db="EMBL/GenBank/DDBJ databases">
        <title>Genomic Revisitation and Reclassification of the Genus Providencia.</title>
        <authorList>
            <person name="Dong X."/>
        </authorList>
    </citation>
    <scope>NUCLEOTIDE SEQUENCE [LARGE SCALE GENOMIC DNA]</scope>
    <source>
        <strain evidence="2 3">D4759</strain>
    </source>
</reference>
<dbReference type="Proteomes" id="UP001302443">
    <property type="component" value="Chromosome"/>
</dbReference>
<keyword evidence="1" id="KW-0732">Signal</keyword>